<proteinExistence type="predicted"/>
<dbReference type="EMBL" id="NMUH01007497">
    <property type="protein sequence ID" value="MQM17368.1"/>
    <property type="molecule type" value="Genomic_DNA"/>
</dbReference>
<sequence>MVPPSSLLLLLLEFLLLWLVRDWLSLLSLVREAHPLLSSGRDSQSQEFVARRSWWRFVRRALPALFKFIAYLTGLNSNPFGSSDLRVAARPSGSLAGGLGGRVVTVVAGFPAWSGVSCRRVLLLLLGTRAVSVVAIFTRAAVGFVLGLRIRVVVSQRLREPTCGVAFTGAGLWSVEPALCSAQSASLLELRRCLYAVLHHWLSAATPEEASCVPSSSAFRGCSGWWCSAMAVGAVFCTVATFMVKISPLELS</sequence>
<evidence type="ECO:0000313" key="3">
    <source>
        <dbReference type="Proteomes" id="UP000652761"/>
    </source>
</evidence>
<protein>
    <submittedName>
        <fullName evidence="2">Uncharacterized protein</fullName>
    </submittedName>
</protein>
<keyword evidence="1" id="KW-0812">Transmembrane</keyword>
<evidence type="ECO:0000256" key="1">
    <source>
        <dbReference type="SAM" id="Phobius"/>
    </source>
</evidence>
<feature type="transmembrane region" description="Helical" evidence="1">
    <location>
        <begin position="121"/>
        <end position="148"/>
    </location>
</feature>
<comment type="caution">
    <text evidence="2">The sequence shown here is derived from an EMBL/GenBank/DDBJ whole genome shotgun (WGS) entry which is preliminary data.</text>
</comment>
<name>A0A843XD54_COLES</name>
<feature type="transmembrane region" description="Helical" evidence="1">
    <location>
        <begin position="223"/>
        <end position="244"/>
    </location>
</feature>
<dbReference type="AlphaFoldDB" id="A0A843XD54"/>
<accession>A0A843XD54</accession>
<keyword evidence="3" id="KW-1185">Reference proteome</keyword>
<keyword evidence="1" id="KW-1133">Transmembrane helix</keyword>
<gene>
    <name evidence="2" type="ORF">Taro_050339</name>
</gene>
<evidence type="ECO:0000313" key="2">
    <source>
        <dbReference type="EMBL" id="MQM17368.1"/>
    </source>
</evidence>
<organism evidence="2 3">
    <name type="scientific">Colocasia esculenta</name>
    <name type="common">Wild taro</name>
    <name type="synonym">Arum esculentum</name>
    <dbReference type="NCBI Taxonomy" id="4460"/>
    <lineage>
        <taxon>Eukaryota</taxon>
        <taxon>Viridiplantae</taxon>
        <taxon>Streptophyta</taxon>
        <taxon>Embryophyta</taxon>
        <taxon>Tracheophyta</taxon>
        <taxon>Spermatophyta</taxon>
        <taxon>Magnoliopsida</taxon>
        <taxon>Liliopsida</taxon>
        <taxon>Araceae</taxon>
        <taxon>Aroideae</taxon>
        <taxon>Colocasieae</taxon>
        <taxon>Colocasia</taxon>
    </lineage>
</organism>
<reference evidence="2" key="1">
    <citation type="submission" date="2017-07" db="EMBL/GenBank/DDBJ databases">
        <title>Taro Niue Genome Assembly and Annotation.</title>
        <authorList>
            <person name="Atibalentja N."/>
            <person name="Keating K."/>
            <person name="Fields C.J."/>
        </authorList>
    </citation>
    <scope>NUCLEOTIDE SEQUENCE</scope>
    <source>
        <strain evidence="2">Niue_2</strain>
        <tissue evidence="2">Leaf</tissue>
    </source>
</reference>
<keyword evidence="1" id="KW-0472">Membrane</keyword>
<dbReference type="Proteomes" id="UP000652761">
    <property type="component" value="Unassembled WGS sequence"/>
</dbReference>